<proteinExistence type="inferred from homology"/>
<accession>A0AAE0FDU5</accession>
<keyword evidence="5" id="KW-1185">Reference proteome</keyword>
<protein>
    <recommendedName>
        <fullName evidence="2">Mitochondrial fission process protein 1</fullName>
    </recommendedName>
    <alternativeName>
        <fullName evidence="3">Mitochondrial 18 kDa protein</fullName>
    </alternativeName>
</protein>
<dbReference type="Pfam" id="PF10558">
    <property type="entry name" value="MTP18"/>
    <property type="match status" value="2"/>
</dbReference>
<dbReference type="PANTHER" id="PTHR11001">
    <property type="entry name" value="MITOCHONDRIAL FISSION PROCESS PROTEIN 1"/>
    <property type="match status" value="1"/>
</dbReference>
<sequence>MSENKAEKDIDIFDTREGPARYAAYAARVKKLFAVKAAAAAKAAGNMTRYVAYSSDIGEAMRPVLTPAWVKAAYGIAFAYVGADVTYHGYKAQQEGGDVQRTVTHAFVFQSLASLAAPTLIIHTTVHTAQKICKQLGRFTKWGPTIAGLALIPALPSAVDEPIEHAVDYAFEKYWPEGEVKATKAHEE</sequence>
<name>A0AAE0FDU5_9CHLO</name>
<gene>
    <name evidence="4" type="ORF">CYMTET_32969</name>
</gene>
<dbReference type="Proteomes" id="UP001190700">
    <property type="component" value="Unassembled WGS sequence"/>
</dbReference>
<dbReference type="GO" id="GO:0000266">
    <property type="term" value="P:mitochondrial fission"/>
    <property type="evidence" value="ECO:0007669"/>
    <property type="project" value="TreeGrafter"/>
</dbReference>
<evidence type="ECO:0000313" key="4">
    <source>
        <dbReference type="EMBL" id="KAK3257966.1"/>
    </source>
</evidence>
<organism evidence="4 5">
    <name type="scientific">Cymbomonas tetramitiformis</name>
    <dbReference type="NCBI Taxonomy" id="36881"/>
    <lineage>
        <taxon>Eukaryota</taxon>
        <taxon>Viridiplantae</taxon>
        <taxon>Chlorophyta</taxon>
        <taxon>Pyramimonadophyceae</taxon>
        <taxon>Pyramimonadales</taxon>
        <taxon>Pyramimonadaceae</taxon>
        <taxon>Cymbomonas</taxon>
    </lineage>
</organism>
<reference evidence="4 5" key="1">
    <citation type="journal article" date="2015" name="Genome Biol. Evol.">
        <title>Comparative Genomics of a Bacterivorous Green Alga Reveals Evolutionary Causalities and Consequences of Phago-Mixotrophic Mode of Nutrition.</title>
        <authorList>
            <person name="Burns J.A."/>
            <person name="Paasch A."/>
            <person name="Narechania A."/>
            <person name="Kim E."/>
        </authorList>
    </citation>
    <scope>NUCLEOTIDE SEQUENCE [LARGE SCALE GENOMIC DNA]</scope>
    <source>
        <strain evidence="4 5">PLY_AMNH</strain>
    </source>
</reference>
<dbReference type="InterPro" id="IPR019560">
    <property type="entry name" value="Mitochondrial_18_kDa_protein"/>
</dbReference>
<evidence type="ECO:0000313" key="5">
    <source>
        <dbReference type="Proteomes" id="UP001190700"/>
    </source>
</evidence>
<evidence type="ECO:0000256" key="3">
    <source>
        <dbReference type="ARBA" id="ARBA00029631"/>
    </source>
</evidence>
<dbReference type="EMBL" id="LGRX02019940">
    <property type="protein sequence ID" value="KAK3257966.1"/>
    <property type="molecule type" value="Genomic_DNA"/>
</dbReference>
<dbReference type="GO" id="GO:0005739">
    <property type="term" value="C:mitochondrion"/>
    <property type="evidence" value="ECO:0007669"/>
    <property type="project" value="TreeGrafter"/>
</dbReference>
<dbReference type="AlphaFoldDB" id="A0AAE0FDU5"/>
<dbReference type="PANTHER" id="PTHR11001:SF2">
    <property type="entry name" value="MITOCHONDRIAL FISSION PROCESS PROTEIN 1"/>
    <property type="match status" value="1"/>
</dbReference>
<comment type="caution">
    <text evidence="4">The sequence shown here is derived from an EMBL/GenBank/DDBJ whole genome shotgun (WGS) entry which is preliminary data.</text>
</comment>
<evidence type="ECO:0000256" key="1">
    <source>
        <dbReference type="ARBA" id="ARBA00009224"/>
    </source>
</evidence>
<evidence type="ECO:0000256" key="2">
    <source>
        <dbReference type="ARBA" id="ARBA00017835"/>
    </source>
</evidence>
<comment type="similarity">
    <text evidence="1">Belongs to the MTFP1 family.</text>
</comment>